<dbReference type="SUPFAM" id="SSF52833">
    <property type="entry name" value="Thioredoxin-like"/>
    <property type="match status" value="1"/>
</dbReference>
<dbReference type="GO" id="GO:0045454">
    <property type="term" value="P:cell redox homeostasis"/>
    <property type="evidence" value="ECO:0007669"/>
    <property type="project" value="TreeGrafter"/>
</dbReference>
<evidence type="ECO:0000313" key="3">
    <source>
        <dbReference type="Proteomes" id="UP000233375"/>
    </source>
</evidence>
<dbReference type="PANTHER" id="PTHR45663">
    <property type="entry name" value="GEO12009P1"/>
    <property type="match status" value="1"/>
</dbReference>
<evidence type="ECO:0000259" key="1">
    <source>
        <dbReference type="Pfam" id="PF00085"/>
    </source>
</evidence>
<evidence type="ECO:0000313" key="2">
    <source>
        <dbReference type="EMBL" id="PKG23586.1"/>
    </source>
</evidence>
<dbReference type="GO" id="GO:0015035">
    <property type="term" value="F:protein-disulfide reductase activity"/>
    <property type="evidence" value="ECO:0007669"/>
    <property type="project" value="TreeGrafter"/>
</dbReference>
<dbReference type="EMBL" id="PISE01000022">
    <property type="protein sequence ID" value="PKG23586.1"/>
    <property type="molecule type" value="Genomic_DNA"/>
</dbReference>
<dbReference type="OrthoDB" id="5784238at2"/>
<proteinExistence type="predicted"/>
<dbReference type="Gene3D" id="3.40.30.10">
    <property type="entry name" value="Glutaredoxin"/>
    <property type="match status" value="1"/>
</dbReference>
<organism evidence="2 3">
    <name type="scientific">Niallia nealsonii</name>
    <dbReference type="NCBI Taxonomy" id="115979"/>
    <lineage>
        <taxon>Bacteria</taxon>
        <taxon>Bacillati</taxon>
        <taxon>Bacillota</taxon>
        <taxon>Bacilli</taxon>
        <taxon>Bacillales</taxon>
        <taxon>Bacillaceae</taxon>
        <taxon>Niallia</taxon>
    </lineage>
</organism>
<dbReference type="Pfam" id="PF00085">
    <property type="entry name" value="Thioredoxin"/>
    <property type="match status" value="1"/>
</dbReference>
<protein>
    <submittedName>
        <fullName evidence="2">Thiol reductase thioredoxin</fullName>
    </submittedName>
</protein>
<dbReference type="GO" id="GO:0005829">
    <property type="term" value="C:cytosol"/>
    <property type="evidence" value="ECO:0007669"/>
    <property type="project" value="TreeGrafter"/>
</dbReference>
<keyword evidence="3" id="KW-1185">Reference proteome</keyword>
<dbReference type="RefSeq" id="WP_101177321.1">
    <property type="nucleotide sequence ID" value="NZ_PISE01000022.1"/>
</dbReference>
<reference evidence="2 3" key="1">
    <citation type="journal article" date="2003" name="Int. J. Syst. Evol. Microbiol.">
        <title>Bacillus nealsonii sp. nov., isolated from a spacecraft-assembly facility, whose spores are gamma-radiation resistant.</title>
        <authorList>
            <person name="Venkateswaran K."/>
            <person name="Kempf M."/>
            <person name="Chen F."/>
            <person name="Satomi M."/>
            <person name="Nicholson W."/>
            <person name="Kern R."/>
        </authorList>
    </citation>
    <scope>NUCLEOTIDE SEQUENCE [LARGE SCALE GENOMIC DNA]</scope>
    <source>
        <strain evidence="2 3">FO-92</strain>
    </source>
</reference>
<dbReference type="InterPro" id="IPR013766">
    <property type="entry name" value="Thioredoxin_domain"/>
</dbReference>
<dbReference type="InterPro" id="IPR036249">
    <property type="entry name" value="Thioredoxin-like_sf"/>
</dbReference>
<accession>A0A2N0Z253</accession>
<dbReference type="AlphaFoldDB" id="A0A2N0Z253"/>
<name>A0A2N0Z253_9BACI</name>
<comment type="caution">
    <text evidence="2">The sequence shown here is derived from an EMBL/GenBank/DDBJ whole genome shotgun (WGS) entry which is preliminary data.</text>
</comment>
<feature type="domain" description="Thioredoxin" evidence="1">
    <location>
        <begin position="10"/>
        <end position="87"/>
    </location>
</feature>
<dbReference type="PANTHER" id="PTHR45663:SF41">
    <property type="entry name" value="THIOREDOXIN-LIKE PROTEIN YUSE"/>
    <property type="match status" value="1"/>
</dbReference>
<sequence>MNNWTIEQINSVISEEKEQAFLLYLYTPLCGTCQVASKMLTVVEAMVKNGVFAKMDLNYYPALAEKYEVESVPCLLIFKGGNLAEKKYAFHSVPYLLEEIQKYT</sequence>
<dbReference type="CDD" id="cd02947">
    <property type="entry name" value="TRX_family"/>
    <property type="match status" value="1"/>
</dbReference>
<dbReference type="Proteomes" id="UP000233375">
    <property type="component" value="Unassembled WGS sequence"/>
</dbReference>
<gene>
    <name evidence="2" type="ORF">CWS01_11380</name>
</gene>